<keyword evidence="2 5" id="KW-0238">DNA-binding</keyword>
<feature type="domain" description="HTH araC/xylS-type" evidence="4">
    <location>
        <begin position="28"/>
        <end position="126"/>
    </location>
</feature>
<comment type="caution">
    <text evidence="5">The sequence shown here is derived from an EMBL/GenBank/DDBJ whole genome shotgun (WGS) entry which is preliminary data.</text>
</comment>
<dbReference type="PANTHER" id="PTHR43280">
    <property type="entry name" value="ARAC-FAMILY TRANSCRIPTIONAL REGULATOR"/>
    <property type="match status" value="1"/>
</dbReference>
<evidence type="ECO:0000256" key="1">
    <source>
        <dbReference type="ARBA" id="ARBA00023015"/>
    </source>
</evidence>
<dbReference type="SUPFAM" id="SSF46689">
    <property type="entry name" value="Homeodomain-like"/>
    <property type="match status" value="2"/>
</dbReference>
<dbReference type="GO" id="GO:0003700">
    <property type="term" value="F:DNA-binding transcription factor activity"/>
    <property type="evidence" value="ECO:0007669"/>
    <property type="project" value="InterPro"/>
</dbReference>
<evidence type="ECO:0000256" key="3">
    <source>
        <dbReference type="ARBA" id="ARBA00023163"/>
    </source>
</evidence>
<dbReference type="PROSITE" id="PS00041">
    <property type="entry name" value="HTH_ARAC_FAMILY_1"/>
    <property type="match status" value="1"/>
</dbReference>
<dbReference type="InterPro" id="IPR018060">
    <property type="entry name" value="HTH_AraC"/>
</dbReference>
<keyword evidence="3" id="KW-0804">Transcription</keyword>
<dbReference type="PANTHER" id="PTHR43280:SF2">
    <property type="entry name" value="HTH-TYPE TRANSCRIPTIONAL REGULATOR EXSA"/>
    <property type="match status" value="1"/>
</dbReference>
<dbReference type="Gene3D" id="1.10.10.60">
    <property type="entry name" value="Homeodomain-like"/>
    <property type="match status" value="2"/>
</dbReference>
<keyword evidence="1" id="KW-0805">Transcription regulation</keyword>
<sequence>MFHVFQKGKASFRLVRHAHTGIKDERMKEILAYIGKNYRKPITLAQIANRHYLSLYYLSRYFKEQVGASFSQYIKQLRLKSAVRELIYTDHPITRISLNNGFPNVKAFNKAFKEKYRQTPSEYRRFHQIELSDTEEGRGKKKSTLLKSPQFFMEVSKYISDREKSTMLTELAVSTVYIDLPPEPVFTGEKGAKILAIGNLECALHEEVQAELRLVQEEIGFDYVYFSNLFSDSFAMTPPSIKLAGNFTNFTRWMPC</sequence>
<evidence type="ECO:0000313" key="6">
    <source>
        <dbReference type="Proteomes" id="UP000184029"/>
    </source>
</evidence>
<dbReference type="InterPro" id="IPR009057">
    <property type="entry name" value="Homeodomain-like_sf"/>
</dbReference>
<gene>
    <name evidence="5" type="ORF">SAMN02745208_02961</name>
</gene>
<name>A0A8B4BYE2_HEYCO</name>
<evidence type="ECO:0000313" key="5">
    <source>
        <dbReference type="EMBL" id="SHF95353.1"/>
    </source>
</evidence>
<dbReference type="GO" id="GO:0043565">
    <property type="term" value="F:sequence-specific DNA binding"/>
    <property type="evidence" value="ECO:0007669"/>
    <property type="project" value="InterPro"/>
</dbReference>
<organism evidence="5 6">
    <name type="scientific">Heyndrickxia coagulans DSM 1 = ATCC 7050</name>
    <dbReference type="NCBI Taxonomy" id="1121088"/>
    <lineage>
        <taxon>Bacteria</taxon>
        <taxon>Bacillati</taxon>
        <taxon>Bacillota</taxon>
        <taxon>Bacilli</taxon>
        <taxon>Bacillales</taxon>
        <taxon>Bacillaceae</taxon>
        <taxon>Heyndrickxia</taxon>
    </lineage>
</organism>
<dbReference type="SMART" id="SM00342">
    <property type="entry name" value="HTH_ARAC"/>
    <property type="match status" value="1"/>
</dbReference>
<accession>A0A8B4BYE2</accession>
<reference evidence="5 6" key="1">
    <citation type="submission" date="2016-11" db="EMBL/GenBank/DDBJ databases">
        <authorList>
            <person name="Varghese N."/>
            <person name="Submissions S."/>
        </authorList>
    </citation>
    <scope>NUCLEOTIDE SEQUENCE [LARGE SCALE GENOMIC DNA]</scope>
    <source>
        <strain evidence="5 6">DSM 1</strain>
    </source>
</reference>
<protein>
    <submittedName>
        <fullName evidence="5">AraC-type DNA-binding protein</fullName>
    </submittedName>
</protein>
<dbReference type="EMBL" id="FQUB01000100">
    <property type="protein sequence ID" value="SHF95353.1"/>
    <property type="molecule type" value="Genomic_DNA"/>
</dbReference>
<evidence type="ECO:0000259" key="4">
    <source>
        <dbReference type="PROSITE" id="PS01124"/>
    </source>
</evidence>
<dbReference type="PROSITE" id="PS01124">
    <property type="entry name" value="HTH_ARAC_FAMILY_2"/>
    <property type="match status" value="1"/>
</dbReference>
<evidence type="ECO:0000256" key="2">
    <source>
        <dbReference type="ARBA" id="ARBA00023125"/>
    </source>
</evidence>
<dbReference type="Proteomes" id="UP000184029">
    <property type="component" value="Unassembled WGS sequence"/>
</dbReference>
<dbReference type="Pfam" id="PF12833">
    <property type="entry name" value="HTH_18"/>
    <property type="match status" value="1"/>
</dbReference>
<dbReference type="InterPro" id="IPR018062">
    <property type="entry name" value="HTH_AraC-typ_CS"/>
</dbReference>
<dbReference type="AlphaFoldDB" id="A0A8B4BYE2"/>
<proteinExistence type="predicted"/>